<accession>A0A2K9BK54</accession>
<dbReference type="InterPro" id="IPR002818">
    <property type="entry name" value="DJ-1/PfpI"/>
</dbReference>
<dbReference type="GO" id="GO:0005737">
    <property type="term" value="C:cytoplasm"/>
    <property type="evidence" value="ECO:0007669"/>
    <property type="project" value="TreeGrafter"/>
</dbReference>
<gene>
    <name evidence="2" type="ORF">CXP39_02295</name>
</gene>
<evidence type="ECO:0000313" key="3">
    <source>
        <dbReference type="Proteomes" id="UP000233419"/>
    </source>
</evidence>
<dbReference type="NCBIfam" id="TIGR01383">
    <property type="entry name" value="not_thiJ"/>
    <property type="match status" value="1"/>
</dbReference>
<sequence length="184" mass="20140">MIKNNKVAIFIHPGFEEIEAITIIDILRRAEIEIDLIALSDSLKVMGSHQIEINTDYSCHNFIDNDYQGIIIPGGPGVNGLFENDFLISTIKKFNETQKMVAAICAAPQLLGKAGITVNKKITGYPGCNRFLDEAILNNKPYSIDENIITGQSAGTAIKFALTIVGYLKDQTISEKVAKALVIN</sequence>
<name>A0A2K9BK54_9MOLU</name>
<dbReference type="InterPro" id="IPR029062">
    <property type="entry name" value="Class_I_gatase-like"/>
</dbReference>
<dbReference type="SUPFAM" id="SSF52317">
    <property type="entry name" value="Class I glutamine amidotransferase-like"/>
    <property type="match status" value="1"/>
</dbReference>
<feature type="domain" description="DJ-1/PfpI" evidence="1">
    <location>
        <begin position="6"/>
        <end position="165"/>
    </location>
</feature>
<evidence type="ECO:0000313" key="2">
    <source>
        <dbReference type="EMBL" id="AUF83621.1"/>
    </source>
</evidence>
<reference evidence="2 3" key="1">
    <citation type="submission" date="2017-12" db="EMBL/GenBank/DDBJ databases">
        <title>Mesoplasma syrphidae YJS, Complete Genome.</title>
        <authorList>
            <person name="Knight T.F."/>
            <person name="Citino T."/>
            <person name="Rubinstein R."/>
            <person name="Neuschaefer Z."/>
        </authorList>
    </citation>
    <scope>NUCLEOTIDE SEQUENCE [LARGE SCALE GENOMIC DNA]</scope>
    <source>
        <strain evidence="2 3">YJS</strain>
    </source>
</reference>
<protein>
    <submittedName>
        <fullName evidence="2">DJ-1 family protein</fullName>
    </submittedName>
</protein>
<dbReference type="Pfam" id="PF01965">
    <property type="entry name" value="DJ-1_PfpI"/>
    <property type="match status" value="1"/>
</dbReference>
<proteinExistence type="predicted"/>
<dbReference type="OrthoDB" id="9800516at2"/>
<dbReference type="RefSeq" id="WP_027048030.1">
    <property type="nucleotide sequence ID" value="NZ_CP025257.1"/>
</dbReference>
<dbReference type="InterPro" id="IPR050325">
    <property type="entry name" value="Prot/Nucl_acid_deglycase"/>
</dbReference>
<dbReference type="Gene3D" id="3.40.50.880">
    <property type="match status" value="1"/>
</dbReference>
<dbReference type="Proteomes" id="UP000233419">
    <property type="component" value="Chromosome"/>
</dbReference>
<dbReference type="CDD" id="cd03135">
    <property type="entry name" value="GATase1_DJ-1"/>
    <property type="match status" value="1"/>
</dbReference>
<dbReference type="KEGG" id="msyr:CXP39_02295"/>
<dbReference type="AlphaFoldDB" id="A0A2K9BK54"/>
<dbReference type="EMBL" id="CP025257">
    <property type="protein sequence ID" value="AUF83621.1"/>
    <property type="molecule type" value="Genomic_DNA"/>
</dbReference>
<keyword evidence="3" id="KW-1185">Reference proteome</keyword>
<dbReference type="PANTHER" id="PTHR48094:SF12">
    <property type="entry name" value="PARKINSON DISEASE PROTEIN 7 HOMOLOG"/>
    <property type="match status" value="1"/>
</dbReference>
<dbReference type="InterPro" id="IPR006287">
    <property type="entry name" value="DJ-1"/>
</dbReference>
<evidence type="ECO:0000259" key="1">
    <source>
        <dbReference type="Pfam" id="PF01965"/>
    </source>
</evidence>
<organism evidence="2 3">
    <name type="scientific">Mesoplasma syrphidae</name>
    <dbReference type="NCBI Taxonomy" id="225999"/>
    <lineage>
        <taxon>Bacteria</taxon>
        <taxon>Bacillati</taxon>
        <taxon>Mycoplasmatota</taxon>
        <taxon>Mollicutes</taxon>
        <taxon>Entomoplasmatales</taxon>
        <taxon>Entomoplasmataceae</taxon>
        <taxon>Mesoplasma</taxon>
    </lineage>
</organism>
<dbReference type="PANTHER" id="PTHR48094">
    <property type="entry name" value="PROTEIN/NUCLEIC ACID DEGLYCASE DJ-1-RELATED"/>
    <property type="match status" value="1"/>
</dbReference>